<dbReference type="EMBL" id="CP120983">
    <property type="protein sequence ID" value="WLQ63470.1"/>
    <property type="molecule type" value="Genomic_DNA"/>
</dbReference>
<reference evidence="1 2" key="1">
    <citation type="submission" date="2023-03" db="EMBL/GenBank/DDBJ databases">
        <title>Isolation and description of six Streptomyces strains from soil environments, able to metabolize different microbial glucans.</title>
        <authorList>
            <person name="Widen T."/>
            <person name="Larsbrink J."/>
        </authorList>
    </citation>
    <scope>NUCLEOTIDE SEQUENCE [LARGE SCALE GENOMIC DNA]</scope>
    <source>
        <strain evidence="1 2">Alt3</strain>
    </source>
</reference>
<name>A0ABY9J6Q3_9ACTN</name>
<evidence type="ECO:0000313" key="2">
    <source>
        <dbReference type="Proteomes" id="UP001224433"/>
    </source>
</evidence>
<dbReference type="Gene3D" id="3.10.450.50">
    <property type="match status" value="1"/>
</dbReference>
<accession>A0ABY9J6Q3</accession>
<dbReference type="RefSeq" id="WP_306103186.1">
    <property type="nucleotide sequence ID" value="NZ_CP120983.1"/>
</dbReference>
<organism evidence="1 2">
    <name type="scientific">Streptomyces glycanivorans</name>
    <dbReference type="NCBI Taxonomy" id="3033808"/>
    <lineage>
        <taxon>Bacteria</taxon>
        <taxon>Bacillati</taxon>
        <taxon>Actinomycetota</taxon>
        <taxon>Actinomycetes</taxon>
        <taxon>Kitasatosporales</taxon>
        <taxon>Streptomycetaceae</taxon>
        <taxon>Streptomyces</taxon>
    </lineage>
</organism>
<evidence type="ECO:0000313" key="1">
    <source>
        <dbReference type="EMBL" id="WLQ63470.1"/>
    </source>
</evidence>
<gene>
    <name evidence="1" type="ORF">P8A20_07620</name>
</gene>
<dbReference type="Proteomes" id="UP001224433">
    <property type="component" value="Chromosome"/>
</dbReference>
<keyword evidence="2" id="KW-1185">Reference proteome</keyword>
<sequence>MSARHALPPIVNASLEAANAHDTDGWLMTFSPGGAVNDWGRVFTGHDAMRDWSDTEFIGANVDLRVTELRKQDDSITLTAQVGGDGFNGLSHFEFTVQDERITLMRITA</sequence>
<dbReference type="InterPro" id="IPR032710">
    <property type="entry name" value="NTF2-like_dom_sf"/>
</dbReference>
<proteinExistence type="predicted"/>
<dbReference type="SUPFAM" id="SSF54427">
    <property type="entry name" value="NTF2-like"/>
    <property type="match status" value="1"/>
</dbReference>
<protein>
    <submittedName>
        <fullName evidence="1">Nuclear transport factor 2 family protein</fullName>
    </submittedName>
</protein>